<dbReference type="Pfam" id="PF03537">
    <property type="entry name" value="Glyco_hydro_114"/>
    <property type="match status" value="1"/>
</dbReference>
<evidence type="ECO:0000313" key="4">
    <source>
        <dbReference type="EMBL" id="NYJ20130.1"/>
    </source>
</evidence>
<evidence type="ECO:0000313" key="5">
    <source>
        <dbReference type="Proteomes" id="UP000537260"/>
    </source>
</evidence>
<keyword evidence="2" id="KW-0732">Signal</keyword>
<feature type="signal peptide" evidence="2">
    <location>
        <begin position="1"/>
        <end position="22"/>
    </location>
</feature>
<accession>A0A7Z0EEL5</accession>
<evidence type="ECO:0000256" key="1">
    <source>
        <dbReference type="SAM" id="MobiDB-lite"/>
    </source>
</evidence>
<evidence type="ECO:0000256" key="2">
    <source>
        <dbReference type="SAM" id="SignalP"/>
    </source>
</evidence>
<feature type="region of interest" description="Disordered" evidence="1">
    <location>
        <begin position="279"/>
        <end position="301"/>
    </location>
</feature>
<organism evidence="4 5">
    <name type="scientific">Glaciibacter psychrotolerans</name>
    <dbReference type="NCBI Taxonomy" id="670054"/>
    <lineage>
        <taxon>Bacteria</taxon>
        <taxon>Bacillati</taxon>
        <taxon>Actinomycetota</taxon>
        <taxon>Actinomycetes</taxon>
        <taxon>Micrococcales</taxon>
        <taxon>Microbacteriaceae</taxon>
        <taxon>Glaciibacter</taxon>
    </lineage>
</organism>
<name>A0A7Z0EEL5_9MICO</name>
<reference evidence="4 5" key="1">
    <citation type="submission" date="2020-07" db="EMBL/GenBank/DDBJ databases">
        <title>Sequencing the genomes of 1000 actinobacteria strains.</title>
        <authorList>
            <person name="Klenk H.-P."/>
        </authorList>
    </citation>
    <scope>NUCLEOTIDE SEQUENCE [LARGE SCALE GENOMIC DNA]</scope>
    <source>
        <strain evidence="4 5">LI1</strain>
    </source>
</reference>
<comment type="caution">
    <text evidence="4">The sequence shown here is derived from an EMBL/GenBank/DDBJ whole genome shotgun (WGS) entry which is preliminary data.</text>
</comment>
<gene>
    <name evidence="4" type="ORF">HNR05_001921</name>
</gene>
<feature type="chain" id="PRO_5038494922" description="Glycoside-hydrolase family GH114 TIM-barrel domain-containing protein" evidence="2">
    <location>
        <begin position="23"/>
        <end position="301"/>
    </location>
</feature>
<proteinExistence type="predicted"/>
<dbReference type="EMBL" id="JACCFM010000001">
    <property type="protein sequence ID" value="NYJ20130.1"/>
    <property type="molecule type" value="Genomic_DNA"/>
</dbReference>
<sequence length="301" mass="31420">MNQPALTALATLAAAAVLCALAACSSNGASTTADHSASTIVLPPAGAVADYQLGGSYEPSPDVRTVTRESTDQPVPDMYSICYVNGFQSQPGEHWPLSLLLTDSAGAPMADPGWPDEYFFDISTADNRTDLAQRLTTSIERCASSGFQAVEFDNLDSYTRTGGALSRADAVNFAALLVDAAHDRGLAAGQKNAPDLAHQGATSIGFDFVVSEECFRYTECESYTRAYGANVIDIEYVDDLLGTIADVSASPGRLAYAVPSGASSAEPVRELRWLRASSGNSSTESIPAPTNAAAVPDDSSA</sequence>
<dbReference type="InterPro" id="IPR004352">
    <property type="entry name" value="GH114_TIM-barrel"/>
</dbReference>
<dbReference type="Proteomes" id="UP000537260">
    <property type="component" value="Unassembled WGS sequence"/>
</dbReference>
<dbReference type="Gene3D" id="3.20.20.70">
    <property type="entry name" value="Aldolase class I"/>
    <property type="match status" value="1"/>
</dbReference>
<dbReference type="InterPro" id="IPR013785">
    <property type="entry name" value="Aldolase_TIM"/>
</dbReference>
<feature type="domain" description="Glycoside-hydrolase family GH114 TIM-barrel" evidence="3">
    <location>
        <begin position="50"/>
        <end position="237"/>
    </location>
</feature>
<dbReference type="InterPro" id="IPR017853">
    <property type="entry name" value="GH"/>
</dbReference>
<dbReference type="AlphaFoldDB" id="A0A7Z0EEL5"/>
<keyword evidence="5" id="KW-1185">Reference proteome</keyword>
<evidence type="ECO:0000259" key="3">
    <source>
        <dbReference type="Pfam" id="PF03537"/>
    </source>
</evidence>
<protein>
    <recommendedName>
        <fullName evidence="3">Glycoside-hydrolase family GH114 TIM-barrel domain-containing protein</fullName>
    </recommendedName>
</protein>
<dbReference type="PANTHER" id="PTHR35273">
    <property type="entry name" value="ALPHA-1,4 POLYGALACTOSAMINIDASE, PUTATIVE (AFU_ORTHOLOGUE AFUA_3G07890)-RELATED"/>
    <property type="match status" value="1"/>
</dbReference>
<dbReference type="PANTHER" id="PTHR35273:SF2">
    <property type="entry name" value="ALPHA-GALACTOSIDASE"/>
    <property type="match status" value="1"/>
</dbReference>
<dbReference type="SUPFAM" id="SSF51445">
    <property type="entry name" value="(Trans)glycosidases"/>
    <property type="match status" value="1"/>
</dbReference>